<evidence type="ECO:0000313" key="2">
    <source>
        <dbReference type="EMBL" id="KAJ8260495.1"/>
    </source>
</evidence>
<dbReference type="Proteomes" id="UP001152803">
    <property type="component" value="Unassembled WGS sequence"/>
</dbReference>
<organism evidence="2 3">
    <name type="scientific">Conger conger</name>
    <name type="common">Conger eel</name>
    <name type="synonym">Muraena conger</name>
    <dbReference type="NCBI Taxonomy" id="82655"/>
    <lineage>
        <taxon>Eukaryota</taxon>
        <taxon>Metazoa</taxon>
        <taxon>Chordata</taxon>
        <taxon>Craniata</taxon>
        <taxon>Vertebrata</taxon>
        <taxon>Euteleostomi</taxon>
        <taxon>Actinopterygii</taxon>
        <taxon>Neopterygii</taxon>
        <taxon>Teleostei</taxon>
        <taxon>Anguilliformes</taxon>
        <taxon>Congridae</taxon>
        <taxon>Conger</taxon>
    </lineage>
</organism>
<feature type="region of interest" description="Disordered" evidence="1">
    <location>
        <begin position="1"/>
        <end position="23"/>
    </location>
</feature>
<proteinExistence type="predicted"/>
<sequence>MAEVAKAETPSTSSSSSDLGRSIRYRDREYESASEALDAYIADFQRSLRTPEVSTGRLQLPKDPVPPILSRTRFRNKDVLRERLTDGELDFLNLPVGPQRREPDSVSLTTDDLLILPTDGSMPITRTSAYLTQHLAYHSSTSRSLRSQDLLASQGASQRRRAQGRAPGGEDFLGSQPNRQPRRSHQTQRGPPDAGSSSHYPRWLTSLKSDMDFSGVTSIPDQTYPTWLRDCEETAGRKSAFGKLGHSRTFPPSPKAPSWLGVLEEAPYEELQGGSETLLRGGHSAREEPGDHANVLTEEAGSPTLRELRVECADPLAFVEEMEREREAQYDKPIRDDRIESLILKAEKALESSHHAGKAGGCSPHTEDILDLDRSWDNPPVTFKPPVPVGGAEDQLNVNKPGGTREMEAAASTSSGYSSRKHPGPVEALKQMLFSLQAVEQRVTQRQEGKLQDTSTPETQHPGPPEEHLLACSMSDPCEDYENAPGGQSLQRALLHLGRLKNLVEDMNERERASGVVTCENTATV</sequence>
<evidence type="ECO:0000256" key="1">
    <source>
        <dbReference type="SAM" id="MobiDB-lite"/>
    </source>
</evidence>
<dbReference type="InterPro" id="IPR052679">
    <property type="entry name" value="Cell_Prolif_Regulator"/>
</dbReference>
<evidence type="ECO:0000313" key="3">
    <source>
        <dbReference type="Proteomes" id="UP001152803"/>
    </source>
</evidence>
<feature type="region of interest" description="Disordered" evidence="1">
    <location>
        <begin position="443"/>
        <end position="465"/>
    </location>
</feature>
<dbReference type="OrthoDB" id="9934714at2759"/>
<dbReference type="PANTHER" id="PTHR35079">
    <property type="entry name" value="LUNG ADENOMA SUSCEPTIBILITY PROTEIN 2"/>
    <property type="match status" value="1"/>
</dbReference>
<dbReference type="AlphaFoldDB" id="A0A9Q1HTA9"/>
<feature type="compositionally biased region" description="Polar residues" evidence="1">
    <location>
        <begin position="142"/>
        <end position="151"/>
    </location>
</feature>
<gene>
    <name evidence="2" type="ORF">COCON_G00162180</name>
</gene>
<dbReference type="PANTHER" id="PTHR35079:SF1">
    <property type="entry name" value="LUNG ADENOMA SUSCEPTIBILITY PROTEIN 2"/>
    <property type="match status" value="1"/>
</dbReference>
<feature type="region of interest" description="Disordered" evidence="1">
    <location>
        <begin position="383"/>
        <end position="423"/>
    </location>
</feature>
<feature type="region of interest" description="Disordered" evidence="1">
    <location>
        <begin position="142"/>
        <end position="202"/>
    </location>
</feature>
<comment type="caution">
    <text evidence="2">The sequence shown here is derived from an EMBL/GenBank/DDBJ whole genome shotgun (WGS) entry which is preliminary data.</text>
</comment>
<evidence type="ECO:0008006" key="4">
    <source>
        <dbReference type="Google" id="ProtNLM"/>
    </source>
</evidence>
<protein>
    <recommendedName>
        <fullName evidence="4">Lung adenoma susceptibility protein 2</fullName>
    </recommendedName>
</protein>
<keyword evidence="3" id="KW-1185">Reference proteome</keyword>
<accession>A0A9Q1HTA9</accession>
<name>A0A9Q1HTA9_CONCO</name>
<dbReference type="EMBL" id="JAFJMO010000012">
    <property type="protein sequence ID" value="KAJ8260495.1"/>
    <property type="molecule type" value="Genomic_DNA"/>
</dbReference>
<reference evidence="2" key="1">
    <citation type="journal article" date="2023" name="Science">
        <title>Genome structures resolve the early diversification of teleost fishes.</title>
        <authorList>
            <person name="Parey E."/>
            <person name="Louis A."/>
            <person name="Montfort J."/>
            <person name="Bouchez O."/>
            <person name="Roques C."/>
            <person name="Iampietro C."/>
            <person name="Lluch J."/>
            <person name="Castinel A."/>
            <person name="Donnadieu C."/>
            <person name="Desvignes T."/>
            <person name="Floi Bucao C."/>
            <person name="Jouanno E."/>
            <person name="Wen M."/>
            <person name="Mejri S."/>
            <person name="Dirks R."/>
            <person name="Jansen H."/>
            <person name="Henkel C."/>
            <person name="Chen W.J."/>
            <person name="Zahm M."/>
            <person name="Cabau C."/>
            <person name="Klopp C."/>
            <person name="Thompson A.W."/>
            <person name="Robinson-Rechavi M."/>
            <person name="Braasch I."/>
            <person name="Lecointre G."/>
            <person name="Bobe J."/>
            <person name="Postlethwait J.H."/>
            <person name="Berthelot C."/>
            <person name="Roest Crollius H."/>
            <person name="Guiguen Y."/>
        </authorList>
    </citation>
    <scope>NUCLEOTIDE SEQUENCE</scope>
    <source>
        <strain evidence="2">Concon-B</strain>
    </source>
</reference>